<protein>
    <submittedName>
        <fullName evidence="2">Uncharacterized protein</fullName>
    </submittedName>
</protein>
<evidence type="ECO:0000256" key="1">
    <source>
        <dbReference type="SAM" id="Phobius"/>
    </source>
</evidence>
<evidence type="ECO:0000313" key="3">
    <source>
        <dbReference type="Proteomes" id="UP000024329"/>
    </source>
</evidence>
<name>A0A031JTR3_9SPHN</name>
<keyword evidence="1" id="KW-0812">Transmembrane</keyword>
<comment type="caution">
    <text evidence="2">The sequence shown here is derived from an EMBL/GenBank/DDBJ whole genome shotgun (WGS) entry which is preliminary data.</text>
</comment>
<feature type="transmembrane region" description="Helical" evidence="1">
    <location>
        <begin position="16"/>
        <end position="37"/>
    </location>
</feature>
<dbReference type="PATRIC" id="fig|158500.4.peg.3688"/>
<keyword evidence="1" id="KW-1133">Transmembrane helix</keyword>
<gene>
    <name evidence="2" type="ORF">BV97_03613</name>
</gene>
<proteinExistence type="predicted"/>
<dbReference type="EMBL" id="JFYZ01000018">
    <property type="protein sequence ID" value="EZP80198.1"/>
    <property type="molecule type" value="Genomic_DNA"/>
</dbReference>
<reference evidence="2 3" key="1">
    <citation type="submission" date="2014-03" db="EMBL/GenBank/DDBJ databases">
        <title>Whole genome sequence of Novosphingobium resinovorum KF1.</title>
        <authorList>
            <person name="Gan H.M."/>
            <person name="Gan H.Y."/>
            <person name="Chew T.H."/>
            <person name="Savka M.A."/>
        </authorList>
    </citation>
    <scope>NUCLEOTIDE SEQUENCE [LARGE SCALE GENOMIC DNA]</scope>
    <source>
        <strain evidence="2 3">KF1</strain>
    </source>
</reference>
<sequence length="38" mass="4256">MINSHNTYIEVPPFDLPVIMAFNAGLWLLIAAALSIIW</sequence>
<dbReference type="Proteomes" id="UP000024329">
    <property type="component" value="Unassembled WGS sequence"/>
</dbReference>
<accession>A0A031JTR3</accession>
<organism evidence="2 3">
    <name type="scientific">Novosphingobium resinovorum</name>
    <dbReference type="NCBI Taxonomy" id="158500"/>
    <lineage>
        <taxon>Bacteria</taxon>
        <taxon>Pseudomonadati</taxon>
        <taxon>Pseudomonadota</taxon>
        <taxon>Alphaproteobacteria</taxon>
        <taxon>Sphingomonadales</taxon>
        <taxon>Sphingomonadaceae</taxon>
        <taxon>Novosphingobium</taxon>
    </lineage>
</organism>
<evidence type="ECO:0000313" key="2">
    <source>
        <dbReference type="EMBL" id="EZP80198.1"/>
    </source>
</evidence>
<dbReference type="AlphaFoldDB" id="A0A031JTR3"/>
<keyword evidence="1" id="KW-0472">Membrane</keyword>